<geneLocation type="plasmid" evidence="1 2">
    <name>A</name>
</geneLocation>
<dbReference type="InterPro" id="IPR014057">
    <property type="entry name" value="HI1420"/>
</dbReference>
<name>A0ABY4SHG1_AQUTE</name>
<evidence type="ECO:0000313" key="1">
    <source>
        <dbReference type="EMBL" id="URI11995.1"/>
    </source>
</evidence>
<dbReference type="EMBL" id="CP097637">
    <property type="protein sequence ID" value="URI11995.1"/>
    <property type="molecule type" value="Genomic_DNA"/>
</dbReference>
<accession>A0ABY4SHG1</accession>
<sequence>MNADQLPDFDVANYLTDEESIQAYLAEAAKEQDAQLWASALADVARARVRWGLRTLPPSA</sequence>
<evidence type="ECO:0000313" key="2">
    <source>
        <dbReference type="Proteomes" id="UP001056201"/>
    </source>
</evidence>
<dbReference type="Proteomes" id="UP001056201">
    <property type="component" value="Plasmid A"/>
</dbReference>
<dbReference type="RefSeq" id="WP_250200185.1">
    <property type="nucleotide sequence ID" value="NZ_CP097637.1"/>
</dbReference>
<reference evidence="1" key="1">
    <citation type="submission" date="2022-05" db="EMBL/GenBank/DDBJ databases">
        <title>An RpoN-dependent PEP-CTERM gene is involved in floc formation of an Aquincola tertiaricarbonis strain.</title>
        <authorList>
            <person name="Qiu D."/>
            <person name="Xia M."/>
        </authorList>
    </citation>
    <scope>NUCLEOTIDE SEQUENCE</scope>
    <source>
        <strain evidence="1">RN12</strain>
        <plasmid evidence="1">A</plasmid>
    </source>
</reference>
<evidence type="ECO:0008006" key="3">
    <source>
        <dbReference type="Google" id="ProtNLM"/>
    </source>
</evidence>
<keyword evidence="1" id="KW-0614">Plasmid</keyword>
<keyword evidence="2" id="KW-1185">Reference proteome</keyword>
<proteinExistence type="predicted"/>
<organism evidence="1 2">
    <name type="scientific">Aquincola tertiaricarbonis</name>
    <dbReference type="NCBI Taxonomy" id="391953"/>
    <lineage>
        <taxon>Bacteria</taxon>
        <taxon>Pseudomonadati</taxon>
        <taxon>Pseudomonadota</taxon>
        <taxon>Betaproteobacteria</taxon>
        <taxon>Burkholderiales</taxon>
        <taxon>Sphaerotilaceae</taxon>
        <taxon>Aquincola</taxon>
    </lineage>
</organism>
<gene>
    <name evidence="1" type="ORF">MW290_32235</name>
</gene>
<protein>
    <recommendedName>
        <fullName evidence="3">Addiction module antidote protein</fullName>
    </recommendedName>
</protein>
<dbReference type="Pfam" id="PF21716">
    <property type="entry name" value="dnstrm_HI1420"/>
    <property type="match status" value="1"/>
</dbReference>